<dbReference type="OrthoDB" id="9836087at2"/>
<reference evidence="3" key="1">
    <citation type="submission" date="2016-11" db="EMBL/GenBank/DDBJ databases">
        <authorList>
            <person name="Varghese N."/>
            <person name="Submissions S."/>
        </authorList>
    </citation>
    <scope>NUCLEOTIDE SEQUENCE [LARGE SCALE GENOMIC DNA]</scope>
    <source>
        <strain evidence="3">DSM 17456</strain>
    </source>
</reference>
<proteinExistence type="predicted"/>
<feature type="region of interest" description="Disordered" evidence="1">
    <location>
        <begin position="138"/>
        <end position="161"/>
    </location>
</feature>
<dbReference type="GO" id="GO:0030254">
    <property type="term" value="P:protein secretion by the type III secretion system"/>
    <property type="evidence" value="ECO:0007669"/>
    <property type="project" value="InterPro"/>
</dbReference>
<dbReference type="SUPFAM" id="SSF69635">
    <property type="entry name" value="Type III secretory system chaperone-like"/>
    <property type="match status" value="1"/>
</dbReference>
<name>A0A1N6I8C3_9BACT</name>
<dbReference type="Gene3D" id="3.30.1460.10">
    <property type="match status" value="1"/>
</dbReference>
<dbReference type="Pfam" id="PF05932">
    <property type="entry name" value="CesT"/>
    <property type="match status" value="1"/>
</dbReference>
<sequence length="161" mass="18023">MVGDTMNKKFNGLMQEVLANLDMSGMESTESGAYIITVDDKVAINIGCPNDDVVFFFCSIAELGEDNALQKMNELLRFNAMTTEWAPVMHLSSDNKIILWGKERLDTLGQIEFLTLFESFIDFALEAYQWANADSGSLDSASPEHDESESPLWMSHQVIRA</sequence>
<evidence type="ECO:0000313" key="3">
    <source>
        <dbReference type="Proteomes" id="UP000184694"/>
    </source>
</evidence>
<dbReference type="EMBL" id="FSRG01000006">
    <property type="protein sequence ID" value="SIO28267.1"/>
    <property type="molecule type" value="Genomic_DNA"/>
</dbReference>
<dbReference type="InterPro" id="IPR010261">
    <property type="entry name" value="Tir_chaperone"/>
</dbReference>
<evidence type="ECO:0000313" key="2">
    <source>
        <dbReference type="EMBL" id="SIO28267.1"/>
    </source>
</evidence>
<gene>
    <name evidence="2" type="ORF">SAMN02745161_2512</name>
</gene>
<dbReference type="Proteomes" id="UP000184694">
    <property type="component" value="Unassembled WGS sequence"/>
</dbReference>
<evidence type="ECO:0000256" key="1">
    <source>
        <dbReference type="SAM" id="MobiDB-lite"/>
    </source>
</evidence>
<keyword evidence="3" id="KW-1185">Reference proteome</keyword>
<organism evidence="2 3">
    <name type="scientific">Halodesulfovibrio marinisediminis DSM 17456</name>
    <dbReference type="NCBI Taxonomy" id="1121457"/>
    <lineage>
        <taxon>Bacteria</taxon>
        <taxon>Pseudomonadati</taxon>
        <taxon>Thermodesulfobacteriota</taxon>
        <taxon>Desulfovibrionia</taxon>
        <taxon>Desulfovibrionales</taxon>
        <taxon>Desulfovibrionaceae</taxon>
        <taxon>Halodesulfovibrio</taxon>
    </lineage>
</organism>
<dbReference type="RefSeq" id="WP_074217285.1">
    <property type="nucleotide sequence ID" value="NZ_FSRG01000006.1"/>
</dbReference>
<accession>A0A1N6I8C3</accession>
<dbReference type="STRING" id="1121457.SAMN02745161_2512"/>
<protein>
    <submittedName>
        <fullName evidence="2">Tir chaperone protein (CesT) family protein</fullName>
    </submittedName>
</protein>
<dbReference type="AlphaFoldDB" id="A0A1N6I8C3"/>